<reference evidence="2 3" key="1">
    <citation type="submission" date="2018-12" db="EMBL/GenBank/DDBJ databases">
        <authorList>
            <person name="Sun L."/>
            <person name="Chen Z."/>
        </authorList>
    </citation>
    <scope>NUCLEOTIDE SEQUENCE [LARGE SCALE GENOMIC DNA]</scope>
    <source>
        <strain evidence="2 3">3-5-3</strain>
    </source>
</reference>
<keyword evidence="1" id="KW-0812">Transmembrane</keyword>
<dbReference type="AlphaFoldDB" id="A0A433XH66"/>
<keyword evidence="1" id="KW-0472">Membrane</keyword>
<organism evidence="2 3">
    <name type="scientific">Paenibacillus zeisoli</name>
    <dbReference type="NCBI Taxonomy" id="2496267"/>
    <lineage>
        <taxon>Bacteria</taxon>
        <taxon>Bacillati</taxon>
        <taxon>Bacillota</taxon>
        <taxon>Bacilli</taxon>
        <taxon>Bacillales</taxon>
        <taxon>Paenibacillaceae</taxon>
        <taxon>Paenibacillus</taxon>
    </lineage>
</organism>
<keyword evidence="3" id="KW-1185">Reference proteome</keyword>
<gene>
    <name evidence="2" type="ORF">EJP77_07120</name>
</gene>
<name>A0A433XH66_9BACL</name>
<feature type="transmembrane region" description="Helical" evidence="1">
    <location>
        <begin position="47"/>
        <end position="65"/>
    </location>
</feature>
<dbReference type="RefSeq" id="WP_127198527.1">
    <property type="nucleotide sequence ID" value="NZ_RZNX01000002.1"/>
</dbReference>
<accession>A0A433XH66</accession>
<evidence type="ECO:0000313" key="3">
    <source>
        <dbReference type="Proteomes" id="UP000272464"/>
    </source>
</evidence>
<keyword evidence="1" id="KW-1133">Transmembrane helix</keyword>
<feature type="transmembrane region" description="Helical" evidence="1">
    <location>
        <begin position="6"/>
        <end position="26"/>
    </location>
</feature>
<dbReference type="Proteomes" id="UP000272464">
    <property type="component" value="Unassembled WGS sequence"/>
</dbReference>
<dbReference type="EMBL" id="RZNX01000002">
    <property type="protein sequence ID" value="RUT33412.1"/>
    <property type="molecule type" value="Genomic_DNA"/>
</dbReference>
<evidence type="ECO:0000313" key="2">
    <source>
        <dbReference type="EMBL" id="RUT33412.1"/>
    </source>
</evidence>
<protein>
    <submittedName>
        <fullName evidence="2">Uncharacterized protein</fullName>
    </submittedName>
</protein>
<sequence>MGFVIVTIAFGFFVGFFALIFPQKFWEWLYFGLKPYNKGQLGLRGKGILRLCSVILLVLIGKMFMDWVNT</sequence>
<comment type="caution">
    <text evidence="2">The sequence shown here is derived from an EMBL/GenBank/DDBJ whole genome shotgun (WGS) entry which is preliminary data.</text>
</comment>
<evidence type="ECO:0000256" key="1">
    <source>
        <dbReference type="SAM" id="Phobius"/>
    </source>
</evidence>
<proteinExistence type="predicted"/>